<keyword evidence="1" id="KW-1133">Transmembrane helix</keyword>
<reference evidence="2 3" key="1">
    <citation type="submission" date="2017-02" db="EMBL/GenBank/DDBJ databases">
        <title>Genome sequence of the nitrite-oxidizing bacterium Nitrobacter vulgaris strain Ab1.</title>
        <authorList>
            <person name="Mellbye B.L."/>
            <person name="Davis E.W."/>
            <person name="Spieck E."/>
            <person name="Chang J.H."/>
            <person name="Bottomley P.J."/>
            <person name="Sayavedra-Soto L.A."/>
        </authorList>
    </citation>
    <scope>NUCLEOTIDE SEQUENCE [LARGE SCALE GENOMIC DNA]</scope>
    <source>
        <strain evidence="2 3">Ab1</strain>
    </source>
</reference>
<dbReference type="RefSeq" id="WP_079447428.1">
    <property type="nucleotide sequence ID" value="NZ_MWPQ01000048.1"/>
</dbReference>
<organism evidence="2 3">
    <name type="scientific">Nitrobacter vulgaris</name>
    <dbReference type="NCBI Taxonomy" id="29421"/>
    <lineage>
        <taxon>Bacteria</taxon>
        <taxon>Pseudomonadati</taxon>
        <taxon>Pseudomonadota</taxon>
        <taxon>Alphaproteobacteria</taxon>
        <taxon>Hyphomicrobiales</taxon>
        <taxon>Nitrobacteraceae</taxon>
        <taxon>Nitrobacter</taxon>
    </lineage>
</organism>
<feature type="transmembrane region" description="Helical" evidence="1">
    <location>
        <begin position="75"/>
        <end position="92"/>
    </location>
</feature>
<keyword evidence="1" id="KW-0812">Transmembrane</keyword>
<dbReference type="PIRSF" id="PIRSF015000">
    <property type="entry name" value="UCP01500"/>
    <property type="match status" value="1"/>
</dbReference>
<protein>
    <recommendedName>
        <fullName evidence="4">DUF2270 domain-containing protein</fullName>
    </recommendedName>
</protein>
<evidence type="ECO:0008006" key="4">
    <source>
        <dbReference type="Google" id="ProtNLM"/>
    </source>
</evidence>
<dbReference type="Pfam" id="PF10028">
    <property type="entry name" value="DUF2270"/>
    <property type="match status" value="1"/>
</dbReference>
<accession>A0A1V4HXM9</accession>
<comment type="caution">
    <text evidence="2">The sequence shown here is derived from an EMBL/GenBank/DDBJ whole genome shotgun (WGS) entry which is preliminary data.</text>
</comment>
<dbReference type="Proteomes" id="UP000189940">
    <property type="component" value="Unassembled WGS sequence"/>
</dbReference>
<keyword evidence="3" id="KW-1185">Reference proteome</keyword>
<evidence type="ECO:0000313" key="2">
    <source>
        <dbReference type="EMBL" id="OPH82352.1"/>
    </source>
</evidence>
<feature type="transmembrane region" description="Helical" evidence="1">
    <location>
        <begin position="196"/>
        <end position="217"/>
    </location>
</feature>
<dbReference type="InterPro" id="IPR014470">
    <property type="entry name" value="UCP01500"/>
</dbReference>
<evidence type="ECO:0000313" key="3">
    <source>
        <dbReference type="Proteomes" id="UP000189940"/>
    </source>
</evidence>
<name>A0A1V4HXM9_NITVU</name>
<feature type="transmembrane region" description="Helical" evidence="1">
    <location>
        <begin position="156"/>
        <end position="176"/>
    </location>
</feature>
<keyword evidence="1" id="KW-0472">Membrane</keyword>
<dbReference type="EMBL" id="MWPQ01000048">
    <property type="protein sequence ID" value="OPH82352.1"/>
    <property type="molecule type" value="Genomic_DNA"/>
</dbReference>
<gene>
    <name evidence="2" type="ORF">B2M20_12745</name>
</gene>
<evidence type="ECO:0000256" key="1">
    <source>
        <dbReference type="SAM" id="Phobius"/>
    </source>
</evidence>
<dbReference type="AlphaFoldDB" id="A0A1V4HXM9"/>
<proteinExistence type="predicted"/>
<dbReference type="OrthoDB" id="9815569at2"/>
<sequence>MVSSDVIPVAEPDPAIPPFPTTSIEFINTIVHYHRGEIARMSGWRDRLDRTSNWAITVVAAMLSVSLSTPNAHHGVLLFAMALILLLLWIEARRYRFFDVYRARVRQLERNYFAETFAPVPQLRADWAAALAEDLRTPRFLISHRTALARRLRRNYIWMFLILLMAWVLKISSHALQEEGTRPEIVRSLHEIVGNAMLGPVPGWAVVAAVALFYGGLGLATVHADKHSGELAHGEVHV</sequence>